<dbReference type="Gene3D" id="1.10.260.40">
    <property type="entry name" value="lambda repressor-like DNA-binding domains"/>
    <property type="match status" value="1"/>
</dbReference>
<dbReference type="PROSITE" id="PS50943">
    <property type="entry name" value="HTH_CROC1"/>
    <property type="match status" value="1"/>
</dbReference>
<sequence>MANHITTLRKKAGFDTAKEAAKALNISNGMMYQMEGGYKTPGSQLAIKMSKQFNCTLEDIFLPFNTTKSCIRL</sequence>
<organism evidence="2 3">
    <name type="scientific">Clostridium botulinum B2 450</name>
    <dbReference type="NCBI Taxonomy" id="1379739"/>
    <lineage>
        <taxon>Bacteria</taxon>
        <taxon>Bacillati</taxon>
        <taxon>Bacillota</taxon>
        <taxon>Clostridia</taxon>
        <taxon>Eubacteriales</taxon>
        <taxon>Clostridiaceae</taxon>
        <taxon>Clostridium</taxon>
    </lineage>
</organism>
<gene>
    <name evidence="2" type="ORF">N495_15480</name>
</gene>
<dbReference type="InterPro" id="IPR001387">
    <property type="entry name" value="Cro/C1-type_HTH"/>
</dbReference>
<evidence type="ECO:0000313" key="2">
    <source>
        <dbReference type="EMBL" id="KIS24908.1"/>
    </source>
</evidence>
<dbReference type="InterPro" id="IPR010982">
    <property type="entry name" value="Lambda_DNA-bd_dom_sf"/>
</dbReference>
<comment type="caution">
    <text evidence="2">The sequence shown here is derived from an EMBL/GenBank/DDBJ whole genome shotgun (WGS) entry which is preliminary data.</text>
</comment>
<proteinExistence type="predicted"/>
<dbReference type="SMART" id="SM00530">
    <property type="entry name" value="HTH_XRE"/>
    <property type="match status" value="1"/>
</dbReference>
<dbReference type="PATRIC" id="fig|1379739.3.peg.3492"/>
<dbReference type="AlphaFoldDB" id="A0A0D1A254"/>
<protein>
    <submittedName>
        <fullName evidence="2">Transcriptional regulator</fullName>
    </submittedName>
</protein>
<dbReference type="RefSeq" id="WP_043032369.1">
    <property type="nucleotide sequence ID" value="NZ_JXSU01000007.1"/>
</dbReference>
<evidence type="ECO:0000259" key="1">
    <source>
        <dbReference type="PROSITE" id="PS50943"/>
    </source>
</evidence>
<dbReference type="Proteomes" id="UP000032250">
    <property type="component" value="Unassembled WGS sequence"/>
</dbReference>
<dbReference type="SUPFAM" id="SSF47413">
    <property type="entry name" value="lambda repressor-like DNA-binding domains"/>
    <property type="match status" value="1"/>
</dbReference>
<accession>A0A0D1A254</accession>
<dbReference type="OrthoDB" id="1859224at2"/>
<reference evidence="2 3" key="1">
    <citation type="submission" date="2014-06" db="EMBL/GenBank/DDBJ databases">
        <title>Genome characterization of distinct group I Clostridium botulinum lineages.</title>
        <authorList>
            <person name="Giordani F."/>
            <person name="Anselmo A."/>
            <person name="Fillo S."/>
            <person name="Palozzi A.M."/>
            <person name="Fortunato A."/>
            <person name="Gentile B."/>
            <person name="Ciammaruconi A."/>
            <person name="Anniballi F."/>
            <person name="De Medici D."/>
            <person name="Lista F."/>
        </authorList>
    </citation>
    <scope>NUCLEOTIDE SEQUENCE [LARGE SCALE GENOMIC DNA]</scope>
    <source>
        <strain evidence="2 3">B2 450</strain>
    </source>
</reference>
<evidence type="ECO:0000313" key="3">
    <source>
        <dbReference type="Proteomes" id="UP000032250"/>
    </source>
</evidence>
<dbReference type="HOGENOM" id="CLU_066192_44_5_9"/>
<dbReference type="EMBL" id="JXSU01000007">
    <property type="protein sequence ID" value="KIS24908.1"/>
    <property type="molecule type" value="Genomic_DNA"/>
</dbReference>
<dbReference type="GO" id="GO:0003677">
    <property type="term" value="F:DNA binding"/>
    <property type="evidence" value="ECO:0007669"/>
    <property type="project" value="InterPro"/>
</dbReference>
<feature type="domain" description="HTH cro/C1-type" evidence="1">
    <location>
        <begin position="5"/>
        <end position="60"/>
    </location>
</feature>
<name>A0A0D1A254_CLOBO</name>